<dbReference type="InterPro" id="IPR013806">
    <property type="entry name" value="Kringle-like"/>
</dbReference>
<dbReference type="FunFam" id="2.40.10.10:FF:000122">
    <property type="entry name" value="Chymotrypsin-like elastase family member 1"/>
    <property type="match status" value="1"/>
</dbReference>
<dbReference type="CDD" id="cd00190">
    <property type="entry name" value="Tryp_SPc"/>
    <property type="match status" value="1"/>
</dbReference>
<keyword evidence="8" id="KW-0378">Hydrolase</keyword>
<dbReference type="SUPFAM" id="SSF57440">
    <property type="entry name" value="Kringle-like"/>
    <property type="match status" value="1"/>
</dbReference>
<evidence type="ECO:0000256" key="3">
    <source>
        <dbReference type="ARBA" id="ARBA00022536"/>
    </source>
</evidence>
<feature type="domain" description="EGF-like" evidence="18">
    <location>
        <begin position="94"/>
        <end position="131"/>
    </location>
</feature>
<dbReference type="CDD" id="cd00054">
    <property type="entry name" value="EGF_CA"/>
    <property type="match status" value="2"/>
</dbReference>
<feature type="region of interest" description="Disordered" evidence="16">
    <location>
        <begin position="303"/>
        <end position="352"/>
    </location>
</feature>
<feature type="chain" id="PRO_5023891912" description="trypsin" evidence="17">
    <location>
        <begin position="22"/>
        <end position="600"/>
    </location>
</feature>
<accession>A0A5J5DAI2</accession>
<comment type="caution">
    <text evidence="14">Lacks conserved residue(s) required for the propagation of feature annotation.</text>
</comment>
<dbReference type="Pfam" id="PF00008">
    <property type="entry name" value="EGF"/>
    <property type="match status" value="2"/>
</dbReference>
<dbReference type="PRINTS" id="PR00722">
    <property type="entry name" value="CHYMOTRYPSIN"/>
</dbReference>
<dbReference type="EC" id="3.4.21.4" evidence="13"/>
<dbReference type="Pfam" id="PF00051">
    <property type="entry name" value="Kringle"/>
    <property type="match status" value="1"/>
</dbReference>
<evidence type="ECO:0000259" key="18">
    <source>
        <dbReference type="PROSITE" id="PS50026"/>
    </source>
</evidence>
<dbReference type="PROSITE" id="PS01186">
    <property type="entry name" value="EGF_2"/>
    <property type="match status" value="3"/>
</dbReference>
<dbReference type="SUPFAM" id="SSF57196">
    <property type="entry name" value="EGF/Laminin"/>
    <property type="match status" value="1"/>
</dbReference>
<dbReference type="PROSITE" id="PS00021">
    <property type="entry name" value="KRINGLE_1"/>
    <property type="match status" value="1"/>
</dbReference>
<organism evidence="21 22">
    <name type="scientific">Etheostoma spectabile</name>
    <name type="common">orangethroat darter</name>
    <dbReference type="NCBI Taxonomy" id="54343"/>
    <lineage>
        <taxon>Eukaryota</taxon>
        <taxon>Metazoa</taxon>
        <taxon>Chordata</taxon>
        <taxon>Craniata</taxon>
        <taxon>Vertebrata</taxon>
        <taxon>Euteleostomi</taxon>
        <taxon>Actinopterygii</taxon>
        <taxon>Neopterygii</taxon>
        <taxon>Teleostei</taxon>
        <taxon>Neoteleostei</taxon>
        <taxon>Acanthomorphata</taxon>
        <taxon>Eupercaria</taxon>
        <taxon>Perciformes</taxon>
        <taxon>Percoidei</taxon>
        <taxon>Percidae</taxon>
        <taxon>Etheostomatinae</taxon>
        <taxon>Etheostoma</taxon>
    </lineage>
</organism>
<evidence type="ECO:0000256" key="8">
    <source>
        <dbReference type="ARBA" id="ARBA00022801"/>
    </source>
</evidence>
<dbReference type="PANTHER" id="PTHR24264:SF40">
    <property type="entry name" value="HYALURONAN-BINDING PROTEIN 2"/>
    <property type="match status" value="1"/>
</dbReference>
<proteinExistence type="predicted"/>
<dbReference type="InterPro" id="IPR000001">
    <property type="entry name" value="Kringle"/>
</dbReference>
<dbReference type="InterPro" id="IPR018056">
    <property type="entry name" value="Kringle_CS"/>
</dbReference>
<dbReference type="PROSITE" id="PS00134">
    <property type="entry name" value="TRYPSIN_HIS"/>
    <property type="match status" value="1"/>
</dbReference>
<dbReference type="GO" id="GO:0004252">
    <property type="term" value="F:serine-type endopeptidase activity"/>
    <property type="evidence" value="ECO:0007669"/>
    <property type="project" value="UniProtKB-EC"/>
</dbReference>
<gene>
    <name evidence="21" type="ORF">FQN60_014017</name>
</gene>
<evidence type="ECO:0000256" key="13">
    <source>
        <dbReference type="ARBA" id="ARBA00038868"/>
    </source>
</evidence>
<keyword evidence="9" id="KW-0720">Serine protease</keyword>
<dbReference type="SMART" id="SM00179">
    <property type="entry name" value="EGF_CA"/>
    <property type="match status" value="2"/>
</dbReference>
<comment type="caution">
    <text evidence="21">The sequence shown here is derived from an EMBL/GenBank/DDBJ whole genome shotgun (WGS) entry which is preliminary data.</text>
</comment>
<dbReference type="CDD" id="cd00108">
    <property type="entry name" value="KR"/>
    <property type="match status" value="1"/>
</dbReference>
<dbReference type="GO" id="GO:0005509">
    <property type="term" value="F:calcium ion binding"/>
    <property type="evidence" value="ECO:0007669"/>
    <property type="project" value="InterPro"/>
</dbReference>
<dbReference type="InterPro" id="IPR001254">
    <property type="entry name" value="Trypsin_dom"/>
</dbReference>
<evidence type="ECO:0000256" key="10">
    <source>
        <dbReference type="ARBA" id="ARBA00023157"/>
    </source>
</evidence>
<keyword evidence="7" id="KW-0677">Repeat</keyword>
<feature type="domain" description="Peptidase S1" evidence="20">
    <location>
        <begin position="376"/>
        <end position="540"/>
    </location>
</feature>
<dbReference type="SMART" id="SM00020">
    <property type="entry name" value="Tryp_SPc"/>
    <property type="match status" value="1"/>
</dbReference>
<evidence type="ECO:0000256" key="2">
    <source>
        <dbReference type="ARBA" id="ARBA00022525"/>
    </source>
</evidence>
<dbReference type="InterPro" id="IPR001314">
    <property type="entry name" value="Peptidase_S1A"/>
</dbReference>
<feature type="domain" description="EGF-like" evidence="18">
    <location>
        <begin position="171"/>
        <end position="207"/>
    </location>
</feature>
<dbReference type="SMART" id="SM00130">
    <property type="entry name" value="KR"/>
    <property type="match status" value="1"/>
</dbReference>
<evidence type="ECO:0000313" key="21">
    <source>
        <dbReference type="EMBL" id="KAA8590083.1"/>
    </source>
</evidence>
<keyword evidence="22" id="KW-1185">Reference proteome</keyword>
<dbReference type="InterPro" id="IPR038178">
    <property type="entry name" value="Kringle_sf"/>
</dbReference>
<dbReference type="InterPro" id="IPR043504">
    <property type="entry name" value="Peptidase_S1_PA_chymotrypsin"/>
</dbReference>
<name>A0A5J5DAI2_9PERO</name>
<dbReference type="InterPro" id="IPR009003">
    <property type="entry name" value="Peptidase_S1_PA"/>
</dbReference>
<feature type="region of interest" description="Disordered" evidence="16">
    <location>
        <begin position="24"/>
        <end position="56"/>
    </location>
</feature>
<evidence type="ECO:0000256" key="1">
    <source>
        <dbReference type="ARBA" id="ARBA00004613"/>
    </source>
</evidence>
<feature type="disulfide bond" evidence="14">
    <location>
        <begin position="121"/>
        <end position="130"/>
    </location>
</feature>
<evidence type="ECO:0000259" key="20">
    <source>
        <dbReference type="PROSITE" id="PS50240"/>
    </source>
</evidence>
<comment type="subcellular location">
    <subcellularLocation>
        <location evidence="1">Secreted</location>
    </subcellularLocation>
</comment>
<dbReference type="PROSITE" id="PS50070">
    <property type="entry name" value="KRINGLE_2"/>
    <property type="match status" value="1"/>
</dbReference>
<dbReference type="PROSITE" id="PS50240">
    <property type="entry name" value="TRYPSIN_DOM"/>
    <property type="match status" value="1"/>
</dbReference>
<dbReference type="Gene3D" id="2.40.10.10">
    <property type="entry name" value="Trypsin-like serine proteases"/>
    <property type="match status" value="1"/>
</dbReference>
<feature type="compositionally biased region" description="Low complexity" evidence="16">
    <location>
        <begin position="323"/>
        <end position="332"/>
    </location>
</feature>
<dbReference type="SUPFAM" id="SSF50494">
    <property type="entry name" value="Trypsin-like serine proteases"/>
    <property type="match status" value="1"/>
</dbReference>
<keyword evidence="11" id="KW-0325">Glycoprotein</keyword>
<protein>
    <recommendedName>
        <fullName evidence="13">trypsin</fullName>
        <ecNumber evidence="13">3.4.21.4</ecNumber>
    </recommendedName>
</protein>
<keyword evidence="2" id="KW-0964">Secreted</keyword>
<evidence type="ECO:0000256" key="15">
    <source>
        <dbReference type="PROSITE-ProRule" id="PRU00121"/>
    </source>
</evidence>
<dbReference type="InterPro" id="IPR001881">
    <property type="entry name" value="EGF-like_Ca-bd_dom"/>
</dbReference>
<dbReference type="PROSITE" id="PS00022">
    <property type="entry name" value="EGF_1"/>
    <property type="match status" value="2"/>
</dbReference>
<evidence type="ECO:0000259" key="19">
    <source>
        <dbReference type="PROSITE" id="PS50070"/>
    </source>
</evidence>
<evidence type="ECO:0000256" key="7">
    <source>
        <dbReference type="ARBA" id="ARBA00022737"/>
    </source>
</evidence>
<dbReference type="Proteomes" id="UP000327493">
    <property type="component" value="Chromosome 8"/>
</dbReference>
<dbReference type="InterPro" id="IPR018114">
    <property type="entry name" value="TRYPSIN_HIS"/>
</dbReference>
<reference evidence="21 22" key="1">
    <citation type="submission" date="2019-08" db="EMBL/GenBank/DDBJ databases">
        <title>A chromosome-level genome assembly, high-density linkage maps, and genome scans reveal the genomic architecture of hybrid incompatibilities underlying speciation via character displacement in darters (Percidae: Etheostominae).</title>
        <authorList>
            <person name="Moran R.L."/>
            <person name="Catchen J.M."/>
            <person name="Fuller R.C."/>
        </authorList>
    </citation>
    <scope>NUCLEOTIDE SEQUENCE [LARGE SCALE GENOMIC DNA]</scope>
    <source>
        <strain evidence="21">EspeVRDwgs_2016</strain>
        <tissue evidence="21">Muscle</tissue>
    </source>
</reference>
<feature type="disulfide bond" evidence="14">
    <location>
        <begin position="197"/>
        <end position="206"/>
    </location>
</feature>
<keyword evidence="6 17" id="KW-0732">Signal</keyword>
<evidence type="ECO:0000256" key="16">
    <source>
        <dbReference type="SAM" id="MobiDB-lite"/>
    </source>
</evidence>
<dbReference type="EMBL" id="VOFY01000008">
    <property type="protein sequence ID" value="KAA8590083.1"/>
    <property type="molecule type" value="Genomic_DNA"/>
</dbReference>
<evidence type="ECO:0000256" key="6">
    <source>
        <dbReference type="ARBA" id="ARBA00022729"/>
    </source>
</evidence>
<evidence type="ECO:0000313" key="22">
    <source>
        <dbReference type="Proteomes" id="UP000327493"/>
    </source>
</evidence>
<dbReference type="FunFam" id="2.40.20.10:FF:000001">
    <property type="entry name" value="Urokinase-type plasminogen activator"/>
    <property type="match status" value="1"/>
</dbReference>
<dbReference type="InterPro" id="IPR000742">
    <property type="entry name" value="EGF"/>
</dbReference>
<dbReference type="FunFam" id="2.10.25.10:FF:000434">
    <property type="entry name" value="Predicted protein"/>
    <property type="match status" value="1"/>
</dbReference>
<evidence type="ECO:0000256" key="5">
    <source>
        <dbReference type="ARBA" id="ARBA00022670"/>
    </source>
</evidence>
<keyword evidence="4 15" id="KW-0420">Kringle</keyword>
<dbReference type="InterPro" id="IPR050127">
    <property type="entry name" value="Serine_Proteases_S1"/>
</dbReference>
<evidence type="ECO:0000256" key="11">
    <source>
        <dbReference type="ARBA" id="ARBA00023180"/>
    </source>
</evidence>
<feature type="domain" description="Kringle" evidence="19">
    <location>
        <begin position="212"/>
        <end position="294"/>
    </location>
</feature>
<dbReference type="GO" id="GO:0006508">
    <property type="term" value="P:proteolysis"/>
    <property type="evidence" value="ECO:0007669"/>
    <property type="project" value="UniProtKB-KW"/>
</dbReference>
<dbReference type="PRINTS" id="PR00018">
    <property type="entry name" value="KRINGLE"/>
</dbReference>
<dbReference type="PROSITE" id="PS50026">
    <property type="entry name" value="EGF_3"/>
    <property type="match status" value="2"/>
</dbReference>
<keyword evidence="10 14" id="KW-1015">Disulfide bond</keyword>
<dbReference type="AlphaFoldDB" id="A0A5J5DAI2"/>
<evidence type="ECO:0000256" key="14">
    <source>
        <dbReference type="PROSITE-ProRule" id="PRU00076"/>
    </source>
</evidence>
<dbReference type="Gene3D" id="2.10.25.10">
    <property type="entry name" value="Laminin"/>
    <property type="match status" value="2"/>
</dbReference>
<comment type="catalytic activity">
    <reaction evidence="12">
        <text>Preferential cleavage: Arg-|-Xaa, Lys-|-Xaa.</text>
        <dbReference type="EC" id="3.4.21.4"/>
    </reaction>
</comment>
<evidence type="ECO:0000256" key="12">
    <source>
        <dbReference type="ARBA" id="ARBA00036320"/>
    </source>
</evidence>
<dbReference type="Pfam" id="PF00089">
    <property type="entry name" value="Trypsin"/>
    <property type="match status" value="1"/>
</dbReference>
<dbReference type="GO" id="GO:0005615">
    <property type="term" value="C:extracellular space"/>
    <property type="evidence" value="ECO:0007669"/>
    <property type="project" value="TreeGrafter"/>
</dbReference>
<keyword evidence="5" id="KW-0645">Protease</keyword>
<keyword evidence="3 14" id="KW-0245">EGF-like domain</keyword>
<sequence>MNLKLLFFCLVYAVLLIPAELKPDKTKKQEHHDRHGHHDREPQGHGRQKLDKEKKKGRFQDIISDAFFEIREGASEEDDDDESHSDWVFELQEQEGKCIPNPCLNNGVCEQKGKRKFKCNCPKPFKGRKCQEGPNYCRKGQCGRGECVRIPTAPFYECKCKMPFQPPDCRSFAVCQPNPCRNGGQCLKDGNDFECQCPLGFSGRFCHVGPNDCYVDDGESYRGNVSETDDEYECLYWNSHFILKNGADPFNIFQNKDGLGPHNFCRNPDGDKMPWCFYRKGYRLLWDYCNVTKCLEPTGVAPTEIVPTDDSPTASKAPPPTLKPTESPTVPTETEKPSVAPQPSTTLVPLIPTGTAPPQQFATCGKPQPKKPLTRIFGGLKVAPGALPWQVSLQVRPKNSNQPFKHMCGGVLIQSCWVLTAGHCIERNKDMQVVVGGLLLNTEEPTEQTIKVAEAIVHENYRETPTAAFNDIALLRLSGTYGVCANETQFVKTACLPDAQLPDGMECKISGWGVTEDSQYGSNYLLDANVLLINQEKCSEPRVYGRVLDNRGLWRTTDLSGEQYQRYIWPSELGRPMWTEEQAWGLHTGHSIPELDQVKD</sequence>
<evidence type="ECO:0000256" key="9">
    <source>
        <dbReference type="ARBA" id="ARBA00022825"/>
    </source>
</evidence>
<evidence type="ECO:0000256" key="17">
    <source>
        <dbReference type="SAM" id="SignalP"/>
    </source>
</evidence>
<dbReference type="Gene3D" id="2.40.20.10">
    <property type="entry name" value="Plasminogen Kringle 4"/>
    <property type="match status" value="1"/>
</dbReference>
<feature type="signal peptide" evidence="17">
    <location>
        <begin position="1"/>
        <end position="21"/>
    </location>
</feature>
<dbReference type="SMART" id="SM00181">
    <property type="entry name" value="EGF"/>
    <property type="match status" value="3"/>
</dbReference>
<dbReference type="PANTHER" id="PTHR24264">
    <property type="entry name" value="TRYPSIN-RELATED"/>
    <property type="match status" value="1"/>
</dbReference>
<feature type="compositionally biased region" description="Basic and acidic residues" evidence="16">
    <location>
        <begin position="24"/>
        <end position="54"/>
    </location>
</feature>
<evidence type="ECO:0000256" key="4">
    <source>
        <dbReference type="ARBA" id="ARBA00022572"/>
    </source>
</evidence>